<reference evidence="1 2" key="1">
    <citation type="journal article" date="2018" name="Syst. Appl. Microbiol.">
        <title>Abditibacterium utsteinense sp. nov., the first cultivated member of candidate phylum FBP, isolated from ice-free Antarctic soil samples.</title>
        <authorList>
            <person name="Tahon G."/>
            <person name="Tytgat B."/>
            <person name="Lebbe L."/>
            <person name="Carlier A."/>
            <person name="Willems A."/>
        </authorList>
    </citation>
    <scope>NUCLEOTIDE SEQUENCE [LARGE SCALE GENOMIC DNA]</scope>
    <source>
        <strain evidence="1 2">LMG 29911</strain>
    </source>
</reference>
<evidence type="ECO:0000313" key="1">
    <source>
        <dbReference type="EMBL" id="PQV64289.1"/>
    </source>
</evidence>
<sequence>MTPQKTTMGDNAPGEEVEVFDAEGALSRAFLRQRGFCCGNGCKNCPYGFDSERDEEGEN</sequence>
<keyword evidence="2" id="KW-1185">Reference proteome</keyword>
<protein>
    <submittedName>
        <fullName evidence="1">Uncharacterized protein</fullName>
    </submittedName>
</protein>
<gene>
    <name evidence="1" type="ORF">B1R32_106135</name>
</gene>
<name>A0A2S8SU59_9BACT</name>
<dbReference type="OrthoDB" id="9800168at2"/>
<dbReference type="InParanoid" id="A0A2S8SU59"/>
<accession>A0A2S8SU59</accession>
<dbReference type="EMBL" id="NIGF01000006">
    <property type="protein sequence ID" value="PQV64289.1"/>
    <property type="molecule type" value="Genomic_DNA"/>
</dbReference>
<comment type="caution">
    <text evidence="1">The sequence shown here is derived from an EMBL/GenBank/DDBJ whole genome shotgun (WGS) entry which is preliminary data.</text>
</comment>
<dbReference type="InterPro" id="IPR040807">
    <property type="entry name" value="DUF5522"/>
</dbReference>
<dbReference type="RefSeq" id="WP_123580516.1">
    <property type="nucleotide sequence ID" value="NZ_NIGF01000006.1"/>
</dbReference>
<dbReference type="Proteomes" id="UP000237684">
    <property type="component" value="Unassembled WGS sequence"/>
</dbReference>
<dbReference type="Pfam" id="PF17653">
    <property type="entry name" value="DUF5522"/>
    <property type="match status" value="1"/>
</dbReference>
<dbReference type="AlphaFoldDB" id="A0A2S8SU59"/>
<evidence type="ECO:0000313" key="2">
    <source>
        <dbReference type="Proteomes" id="UP000237684"/>
    </source>
</evidence>
<proteinExistence type="predicted"/>
<organism evidence="1 2">
    <name type="scientific">Abditibacterium utsteinense</name>
    <dbReference type="NCBI Taxonomy" id="1960156"/>
    <lineage>
        <taxon>Bacteria</taxon>
        <taxon>Pseudomonadati</taxon>
        <taxon>Abditibacteriota</taxon>
        <taxon>Abditibacteriia</taxon>
        <taxon>Abditibacteriales</taxon>
        <taxon>Abditibacteriaceae</taxon>
        <taxon>Abditibacterium</taxon>
    </lineage>
</organism>